<evidence type="ECO:0000256" key="2">
    <source>
        <dbReference type="ARBA" id="ARBA00022801"/>
    </source>
</evidence>
<dbReference type="Proteomes" id="UP000245768">
    <property type="component" value="Unassembled WGS sequence"/>
</dbReference>
<accession>A0A316YM47</accession>
<dbReference type="SUPFAM" id="SSF54637">
    <property type="entry name" value="Thioesterase/thiol ester dehydrase-isomerase"/>
    <property type="match status" value="2"/>
</dbReference>
<dbReference type="InterPro" id="IPR049449">
    <property type="entry name" value="TesB_ACOT8-like_N"/>
</dbReference>
<sequence>MSQSKRHVPTDDELRPPVYEEGSNVGPNISQALELEDLDRDLYRSRQGSLWLPANARGVFGGQVIGQALTAANRTVRDNVRVHSLHSYFLLSGDVTVPIYYFVTRLRDGGSYVTRLVEAKQKGRCIFTMTVSYQVPEPYRPRFAIALPRSAGSSDKVEQPMSLSTLKASEEVSLPSRFSRERAEGNIVEGLPSYEDAPLNEERYLRLLEEMKDHLPEGIKTRLKTWIKDRQDSAIEIRDALPNMYDENGLPMPGYEQAFWMRTRLPVQGGEDAQKAALAYASDLQFLGTVTKALGNSRRIKMMATLDHSIWFYEPFDFHEPMLFFMQAQAASNGRGLVFGRFYKRDGTLVAVLSQEGLVRGKNEGEPARASSSSKGKDEGDSSSSSKAKL</sequence>
<feature type="region of interest" description="Disordered" evidence="3">
    <location>
        <begin position="1"/>
        <end position="23"/>
    </location>
</feature>
<dbReference type="Pfam" id="PF20789">
    <property type="entry name" value="4HBT_3C"/>
    <property type="match status" value="1"/>
</dbReference>
<dbReference type="PANTHER" id="PTHR11066:SF34">
    <property type="entry name" value="ACYL-COENZYME A THIOESTERASE 8"/>
    <property type="match status" value="1"/>
</dbReference>
<comment type="similarity">
    <text evidence="1">Belongs to the C/M/P thioester hydrolase family.</text>
</comment>
<dbReference type="InterPro" id="IPR029069">
    <property type="entry name" value="HotDog_dom_sf"/>
</dbReference>
<dbReference type="Gene3D" id="2.40.160.210">
    <property type="entry name" value="Acyl-CoA thioesterase, double hotdog domain"/>
    <property type="match status" value="1"/>
</dbReference>
<dbReference type="CDD" id="cd03444">
    <property type="entry name" value="Thioesterase_II_repeat1"/>
    <property type="match status" value="1"/>
</dbReference>
<reference evidence="6 7" key="1">
    <citation type="journal article" date="2018" name="Mol. Biol. Evol.">
        <title>Broad Genomic Sampling Reveals a Smut Pathogenic Ancestry of the Fungal Clade Ustilaginomycotina.</title>
        <authorList>
            <person name="Kijpornyongpan T."/>
            <person name="Mondo S.J."/>
            <person name="Barry K."/>
            <person name="Sandor L."/>
            <person name="Lee J."/>
            <person name="Lipzen A."/>
            <person name="Pangilinan J."/>
            <person name="LaButti K."/>
            <person name="Hainaut M."/>
            <person name="Henrissat B."/>
            <person name="Grigoriev I.V."/>
            <person name="Spatafora J.W."/>
            <person name="Aime M.C."/>
        </authorList>
    </citation>
    <scope>NUCLEOTIDE SEQUENCE [LARGE SCALE GENOMIC DNA]</scope>
    <source>
        <strain evidence="6 7">MCA 4198</strain>
    </source>
</reference>
<dbReference type="EMBL" id="KZ819636">
    <property type="protein sequence ID" value="PWN90232.1"/>
    <property type="molecule type" value="Genomic_DNA"/>
</dbReference>
<feature type="region of interest" description="Disordered" evidence="3">
    <location>
        <begin position="361"/>
        <end position="390"/>
    </location>
</feature>
<dbReference type="GO" id="GO:0016853">
    <property type="term" value="F:isomerase activity"/>
    <property type="evidence" value="ECO:0007669"/>
    <property type="project" value="UniProtKB-KW"/>
</dbReference>
<proteinExistence type="inferred from homology"/>
<dbReference type="RefSeq" id="XP_025377430.1">
    <property type="nucleotide sequence ID" value="XM_025521614.1"/>
</dbReference>
<dbReference type="GO" id="GO:0009062">
    <property type="term" value="P:fatty acid catabolic process"/>
    <property type="evidence" value="ECO:0007669"/>
    <property type="project" value="TreeGrafter"/>
</dbReference>
<keyword evidence="2" id="KW-0378">Hydrolase</keyword>
<evidence type="ECO:0000313" key="6">
    <source>
        <dbReference type="EMBL" id="PWN90232.1"/>
    </source>
</evidence>
<evidence type="ECO:0000259" key="4">
    <source>
        <dbReference type="Pfam" id="PF13622"/>
    </source>
</evidence>
<evidence type="ECO:0000313" key="7">
    <source>
        <dbReference type="Proteomes" id="UP000245768"/>
    </source>
</evidence>
<evidence type="ECO:0000256" key="1">
    <source>
        <dbReference type="ARBA" id="ARBA00006538"/>
    </source>
</evidence>
<dbReference type="STRING" id="215250.A0A316YM47"/>
<keyword evidence="6" id="KW-0413">Isomerase</keyword>
<name>A0A316YM47_9BASI</name>
<dbReference type="GeneID" id="37043530"/>
<dbReference type="PANTHER" id="PTHR11066">
    <property type="entry name" value="ACYL-COA THIOESTERASE"/>
    <property type="match status" value="1"/>
</dbReference>
<evidence type="ECO:0000256" key="3">
    <source>
        <dbReference type="SAM" id="MobiDB-lite"/>
    </source>
</evidence>
<dbReference type="Pfam" id="PF13622">
    <property type="entry name" value="4HBT_3"/>
    <property type="match status" value="1"/>
</dbReference>
<feature type="domain" description="Acyl-CoA thioesterase-like N-terminal HotDog" evidence="4">
    <location>
        <begin position="53"/>
        <end position="133"/>
    </location>
</feature>
<keyword evidence="7" id="KW-1185">Reference proteome</keyword>
<protein>
    <submittedName>
        <fullName evidence="6">Thioesterase/thiol ester dehydrase-isomerase</fullName>
    </submittedName>
</protein>
<gene>
    <name evidence="6" type="ORF">FA10DRAFT_266721</name>
</gene>
<dbReference type="GO" id="GO:0006637">
    <property type="term" value="P:acyl-CoA metabolic process"/>
    <property type="evidence" value="ECO:0007669"/>
    <property type="project" value="InterPro"/>
</dbReference>
<dbReference type="GO" id="GO:0005782">
    <property type="term" value="C:peroxisomal matrix"/>
    <property type="evidence" value="ECO:0007669"/>
    <property type="project" value="UniProtKB-SubCell"/>
</dbReference>
<dbReference type="InParanoid" id="A0A316YM47"/>
<dbReference type="GO" id="GO:0047617">
    <property type="term" value="F:fatty acyl-CoA hydrolase activity"/>
    <property type="evidence" value="ECO:0007669"/>
    <property type="project" value="InterPro"/>
</dbReference>
<dbReference type="InterPro" id="IPR049450">
    <property type="entry name" value="ACOT8-like_C"/>
</dbReference>
<dbReference type="AlphaFoldDB" id="A0A316YM47"/>
<evidence type="ECO:0000259" key="5">
    <source>
        <dbReference type="Pfam" id="PF20789"/>
    </source>
</evidence>
<dbReference type="InterPro" id="IPR003703">
    <property type="entry name" value="Acyl_CoA_thio"/>
</dbReference>
<organism evidence="6 7">
    <name type="scientific">Acaromyces ingoldii</name>
    <dbReference type="NCBI Taxonomy" id="215250"/>
    <lineage>
        <taxon>Eukaryota</taxon>
        <taxon>Fungi</taxon>
        <taxon>Dikarya</taxon>
        <taxon>Basidiomycota</taxon>
        <taxon>Ustilaginomycotina</taxon>
        <taxon>Exobasidiomycetes</taxon>
        <taxon>Exobasidiales</taxon>
        <taxon>Cryptobasidiaceae</taxon>
        <taxon>Acaromyces</taxon>
    </lineage>
</organism>
<dbReference type="InterPro" id="IPR042171">
    <property type="entry name" value="Acyl-CoA_hotdog"/>
</dbReference>
<dbReference type="CDD" id="cd03445">
    <property type="entry name" value="Thioesterase_II_repeat2"/>
    <property type="match status" value="1"/>
</dbReference>
<feature type="domain" description="Acyl-CoA thioesterase-like C-terminal" evidence="5">
    <location>
        <begin position="235"/>
        <end position="359"/>
    </location>
</feature>
<dbReference type="OrthoDB" id="68328at2759"/>